<accession>A0ABT1TF91</accession>
<protein>
    <submittedName>
        <fullName evidence="1">Uncharacterized protein</fullName>
    </submittedName>
</protein>
<evidence type="ECO:0000313" key="2">
    <source>
        <dbReference type="Proteomes" id="UP001524499"/>
    </source>
</evidence>
<dbReference type="EMBL" id="JANIBJ010000013">
    <property type="protein sequence ID" value="MCQ8104120.1"/>
    <property type="molecule type" value="Genomic_DNA"/>
</dbReference>
<name>A0ABT1TF91_9GAMM</name>
<organism evidence="1 2">
    <name type="scientific">Methylomonas subterranea</name>
    <dbReference type="NCBI Taxonomy" id="2952225"/>
    <lineage>
        <taxon>Bacteria</taxon>
        <taxon>Pseudomonadati</taxon>
        <taxon>Pseudomonadota</taxon>
        <taxon>Gammaproteobacteria</taxon>
        <taxon>Methylococcales</taxon>
        <taxon>Methylococcaceae</taxon>
        <taxon>Methylomonas</taxon>
    </lineage>
</organism>
<comment type="caution">
    <text evidence="1">The sequence shown here is derived from an EMBL/GenBank/DDBJ whole genome shotgun (WGS) entry which is preliminary data.</text>
</comment>
<keyword evidence="2" id="KW-1185">Reference proteome</keyword>
<proteinExistence type="predicted"/>
<dbReference type="RefSeq" id="WP_256601884.1">
    <property type="nucleotide sequence ID" value="NZ_JANIBJ010000013.1"/>
</dbReference>
<reference evidence="1 2" key="1">
    <citation type="submission" date="2022-07" db="EMBL/GenBank/DDBJ databases">
        <title>Methylomonas rivi sp. nov., Methylomonas rosea sp. nov., Methylomonas aureus sp. nov. and Methylomonas subterranea sp. nov., four novel methanotrophs isolated from a freshwater creek and the deep terrestrial subsurface.</title>
        <authorList>
            <person name="Abin C."/>
            <person name="Sankaranarayanan K."/>
            <person name="Garner C."/>
            <person name="Sindelar R."/>
            <person name="Kotary K."/>
            <person name="Garner R."/>
            <person name="Barclay S."/>
            <person name="Lawson P."/>
            <person name="Krumholz L."/>
        </authorList>
    </citation>
    <scope>NUCLEOTIDE SEQUENCE [LARGE SCALE GENOMIC DNA]</scope>
    <source>
        <strain evidence="1 2">SURF-2</strain>
    </source>
</reference>
<gene>
    <name evidence="1" type="ORF">NP590_08395</name>
</gene>
<dbReference type="Proteomes" id="UP001524499">
    <property type="component" value="Unassembled WGS sequence"/>
</dbReference>
<sequence length="51" mass="5797">MTEIKKPQGVGEPQAASKSINANKFNWFDYRIKVVIHHLAPWFFMVGGLHG</sequence>
<evidence type="ECO:0000313" key="1">
    <source>
        <dbReference type="EMBL" id="MCQ8104120.1"/>
    </source>
</evidence>